<evidence type="ECO:0000313" key="3">
    <source>
        <dbReference type="Proteomes" id="UP000790347"/>
    </source>
</evidence>
<evidence type="ECO:0000256" key="1">
    <source>
        <dbReference type="SAM" id="MobiDB-lite"/>
    </source>
</evidence>
<feature type="region of interest" description="Disordered" evidence="1">
    <location>
        <begin position="1"/>
        <end position="23"/>
    </location>
</feature>
<organism evidence="2 3">
    <name type="scientific">Dermatophagoides farinae</name>
    <name type="common">American house dust mite</name>
    <dbReference type="NCBI Taxonomy" id="6954"/>
    <lineage>
        <taxon>Eukaryota</taxon>
        <taxon>Metazoa</taxon>
        <taxon>Ecdysozoa</taxon>
        <taxon>Arthropoda</taxon>
        <taxon>Chelicerata</taxon>
        <taxon>Arachnida</taxon>
        <taxon>Acari</taxon>
        <taxon>Acariformes</taxon>
        <taxon>Sarcoptiformes</taxon>
        <taxon>Astigmata</taxon>
        <taxon>Psoroptidia</taxon>
        <taxon>Analgoidea</taxon>
        <taxon>Pyroglyphidae</taxon>
        <taxon>Dermatophagoidinae</taxon>
        <taxon>Dermatophagoides</taxon>
    </lineage>
</organism>
<gene>
    <name evidence="2" type="ORF">DERF_004584</name>
</gene>
<dbReference type="EMBL" id="ASGP02000002">
    <property type="protein sequence ID" value="KAH9520903.1"/>
    <property type="molecule type" value="Genomic_DNA"/>
</dbReference>
<accession>A0A922I476</accession>
<comment type="caution">
    <text evidence="2">The sequence shown here is derived from an EMBL/GenBank/DDBJ whole genome shotgun (WGS) entry which is preliminary data.</text>
</comment>
<evidence type="ECO:0000313" key="2">
    <source>
        <dbReference type="EMBL" id="KAH9520903.1"/>
    </source>
</evidence>
<name>A0A922I476_DERFA</name>
<sequence>MEKKFDQQQQQQQQQQRNRIENSANKLDWPELWYFFPEFVTEK</sequence>
<dbReference type="Proteomes" id="UP000790347">
    <property type="component" value="Unassembled WGS sequence"/>
</dbReference>
<protein>
    <submittedName>
        <fullName evidence="2">Uncharacterized protein</fullName>
    </submittedName>
</protein>
<keyword evidence="3" id="KW-1185">Reference proteome</keyword>
<feature type="compositionally biased region" description="Low complexity" evidence="1">
    <location>
        <begin position="7"/>
        <end position="16"/>
    </location>
</feature>
<reference evidence="2" key="2">
    <citation type="journal article" date="2022" name="Res Sq">
        <title>Comparative Genomics Reveals Insights into the Divergent Evolution of Astigmatic Mites and Household Pest Adaptations.</title>
        <authorList>
            <person name="Xiong Q."/>
            <person name="Wan A.T.-Y."/>
            <person name="Liu X.-Y."/>
            <person name="Fung C.S.-H."/>
            <person name="Xiao X."/>
            <person name="Malainual N."/>
            <person name="Hou J."/>
            <person name="Wang L."/>
            <person name="Wang M."/>
            <person name="Yang K."/>
            <person name="Cui Y."/>
            <person name="Leung E."/>
            <person name="Nong W."/>
            <person name="Shin S.-K."/>
            <person name="Au S."/>
            <person name="Jeong K.Y."/>
            <person name="Chew F.T."/>
            <person name="Hui J."/>
            <person name="Leung T.F."/>
            <person name="Tungtrongchitr A."/>
            <person name="Zhong N."/>
            <person name="Liu Z."/>
            <person name="Tsui S."/>
        </authorList>
    </citation>
    <scope>NUCLEOTIDE SEQUENCE</scope>
    <source>
        <strain evidence="2">Derf</strain>
        <tissue evidence="2">Whole organism</tissue>
    </source>
</reference>
<reference evidence="2" key="1">
    <citation type="submission" date="2013-05" db="EMBL/GenBank/DDBJ databases">
        <authorList>
            <person name="Yim A.K.Y."/>
            <person name="Chan T.F."/>
            <person name="Ji K.M."/>
            <person name="Liu X.Y."/>
            <person name="Zhou J.W."/>
            <person name="Li R.Q."/>
            <person name="Yang K.Y."/>
            <person name="Li J."/>
            <person name="Li M."/>
            <person name="Law P.T.W."/>
            <person name="Wu Y.L."/>
            <person name="Cai Z.L."/>
            <person name="Qin H."/>
            <person name="Bao Y."/>
            <person name="Leung R.K.K."/>
            <person name="Ng P.K.S."/>
            <person name="Zou J."/>
            <person name="Zhong X.J."/>
            <person name="Ran P.X."/>
            <person name="Zhong N.S."/>
            <person name="Liu Z.G."/>
            <person name="Tsui S.K.W."/>
        </authorList>
    </citation>
    <scope>NUCLEOTIDE SEQUENCE</scope>
    <source>
        <strain evidence="2">Derf</strain>
        <tissue evidence="2">Whole organism</tissue>
    </source>
</reference>
<proteinExistence type="predicted"/>
<dbReference type="AlphaFoldDB" id="A0A922I476"/>